<dbReference type="EMBL" id="AZBU02000003">
    <property type="protein sequence ID" value="TKR86852.1"/>
    <property type="molecule type" value="Genomic_DNA"/>
</dbReference>
<reference evidence="1 2" key="1">
    <citation type="journal article" date="2015" name="Genome Biol.">
        <title>Comparative genomics of Steinernema reveals deeply conserved gene regulatory networks.</title>
        <authorList>
            <person name="Dillman A.R."/>
            <person name="Macchietto M."/>
            <person name="Porter C.F."/>
            <person name="Rogers A."/>
            <person name="Williams B."/>
            <person name="Antoshechkin I."/>
            <person name="Lee M.M."/>
            <person name="Goodwin Z."/>
            <person name="Lu X."/>
            <person name="Lewis E.E."/>
            <person name="Goodrich-Blair H."/>
            <person name="Stock S.P."/>
            <person name="Adams B.J."/>
            <person name="Sternberg P.W."/>
            <person name="Mortazavi A."/>
        </authorList>
    </citation>
    <scope>NUCLEOTIDE SEQUENCE [LARGE SCALE GENOMIC DNA]</scope>
    <source>
        <strain evidence="1 2">ALL</strain>
    </source>
</reference>
<accession>A0A4U5NU57</accession>
<evidence type="ECO:0000313" key="1">
    <source>
        <dbReference type="EMBL" id="TKR86852.1"/>
    </source>
</evidence>
<sequence>MHLGKCSLFKSSNFLCTHFIPVLVDDSIGVRNSLAEVKQMAAEDLFGSFHQLQIRLPVRSPLINTQKSLF</sequence>
<name>A0A4U5NU57_STECR</name>
<keyword evidence="2" id="KW-1185">Reference proteome</keyword>
<dbReference type="AlphaFoldDB" id="A0A4U5NU57"/>
<evidence type="ECO:0000313" key="2">
    <source>
        <dbReference type="Proteomes" id="UP000298663"/>
    </source>
</evidence>
<comment type="caution">
    <text evidence="1">The sequence shown here is derived from an EMBL/GenBank/DDBJ whole genome shotgun (WGS) entry which is preliminary data.</text>
</comment>
<organism evidence="1 2">
    <name type="scientific">Steinernema carpocapsae</name>
    <name type="common">Entomopathogenic nematode</name>
    <dbReference type="NCBI Taxonomy" id="34508"/>
    <lineage>
        <taxon>Eukaryota</taxon>
        <taxon>Metazoa</taxon>
        <taxon>Ecdysozoa</taxon>
        <taxon>Nematoda</taxon>
        <taxon>Chromadorea</taxon>
        <taxon>Rhabditida</taxon>
        <taxon>Tylenchina</taxon>
        <taxon>Panagrolaimomorpha</taxon>
        <taxon>Strongyloidoidea</taxon>
        <taxon>Steinernematidae</taxon>
        <taxon>Steinernema</taxon>
    </lineage>
</organism>
<dbReference type="Proteomes" id="UP000298663">
    <property type="component" value="Unassembled WGS sequence"/>
</dbReference>
<reference evidence="1 2" key="2">
    <citation type="journal article" date="2019" name="G3 (Bethesda)">
        <title>Hybrid Assembly of the Genome of the Entomopathogenic Nematode Steinernema carpocapsae Identifies the X-Chromosome.</title>
        <authorList>
            <person name="Serra L."/>
            <person name="Macchietto M."/>
            <person name="Macias-Munoz A."/>
            <person name="McGill C.J."/>
            <person name="Rodriguez I.M."/>
            <person name="Rodriguez B."/>
            <person name="Murad R."/>
            <person name="Mortazavi A."/>
        </authorList>
    </citation>
    <scope>NUCLEOTIDE SEQUENCE [LARGE SCALE GENOMIC DNA]</scope>
    <source>
        <strain evidence="1 2">ALL</strain>
    </source>
</reference>
<proteinExistence type="predicted"/>
<gene>
    <name evidence="1" type="ORF">L596_011361</name>
</gene>
<protein>
    <submittedName>
        <fullName evidence="1">Uncharacterized protein</fullName>
    </submittedName>
</protein>